<dbReference type="InterPro" id="IPR000327">
    <property type="entry name" value="POU_dom"/>
</dbReference>
<dbReference type="Pfam" id="PF00157">
    <property type="entry name" value="Pou"/>
    <property type="match status" value="1"/>
</dbReference>
<evidence type="ECO:0000256" key="1">
    <source>
        <dbReference type="ARBA" id="ARBA00023125"/>
    </source>
</evidence>
<keyword evidence="3" id="KW-0539">Nucleus</keyword>
<dbReference type="SMART" id="SM00352">
    <property type="entry name" value="POU"/>
    <property type="match status" value="1"/>
</dbReference>
<dbReference type="PANTHER" id="PTHR11636:SF5">
    <property type="entry name" value="POU DOMAIN MOTIF 3, ISOFORM F"/>
    <property type="match status" value="1"/>
</dbReference>
<gene>
    <name evidence="5" type="ORF">g.39400</name>
</gene>
<dbReference type="PANTHER" id="PTHR11636">
    <property type="entry name" value="POU DOMAIN"/>
    <property type="match status" value="1"/>
</dbReference>
<sequence length="277" mass="31822">METTLDIPGSLLNNYEVKFYPGITPLKPLNTTLQSHPLITPSPLGTVSYATNSFLQDYPKPHMFLNNEHNQFQQHLIYGFHNQHRKKLANVLNHHNYMSSSIPNSYYQVLSPPRNRYQLSDPLKSFPHSISSNSISSNDEVMFLSKLSSINQFCAKNSDLTKNTTTCEKQPISYHHLDNTKNCCLQQKKEFHLLGGLSHQPILCRNYPKVVDKLNEEELKKFALEFRIKRISLGITQSQVGESLRITEGPSISQSTICRWAIFYQFLVICHQPLEID</sequence>
<dbReference type="AlphaFoldDB" id="A0A1B6E3X3"/>
<organism evidence="5">
    <name type="scientific">Clastoptera arizonana</name>
    <name type="common">Arizona spittle bug</name>
    <dbReference type="NCBI Taxonomy" id="38151"/>
    <lineage>
        <taxon>Eukaryota</taxon>
        <taxon>Metazoa</taxon>
        <taxon>Ecdysozoa</taxon>
        <taxon>Arthropoda</taxon>
        <taxon>Hexapoda</taxon>
        <taxon>Insecta</taxon>
        <taxon>Pterygota</taxon>
        <taxon>Neoptera</taxon>
        <taxon>Paraneoptera</taxon>
        <taxon>Hemiptera</taxon>
        <taxon>Auchenorrhyncha</taxon>
        <taxon>Cercopoidea</taxon>
        <taxon>Clastopteridae</taxon>
        <taxon>Clastoptera</taxon>
    </lineage>
</organism>
<dbReference type="PROSITE" id="PS51179">
    <property type="entry name" value="POU_3"/>
    <property type="match status" value="1"/>
</dbReference>
<dbReference type="SUPFAM" id="SSF47413">
    <property type="entry name" value="lambda repressor-like DNA-binding domains"/>
    <property type="match status" value="1"/>
</dbReference>
<dbReference type="Gene3D" id="1.10.260.40">
    <property type="entry name" value="lambda repressor-like DNA-binding domains"/>
    <property type="match status" value="1"/>
</dbReference>
<evidence type="ECO:0000256" key="2">
    <source>
        <dbReference type="ARBA" id="ARBA00023155"/>
    </source>
</evidence>
<reference evidence="5" key="1">
    <citation type="submission" date="2015-12" db="EMBL/GenBank/DDBJ databases">
        <title>De novo transcriptome assembly of four potential Pierce s Disease insect vectors from Arizona vineyards.</title>
        <authorList>
            <person name="Tassone E.E."/>
        </authorList>
    </citation>
    <scope>NUCLEOTIDE SEQUENCE</scope>
</reference>
<feature type="domain" description="POU-specific" evidence="4">
    <location>
        <begin position="211"/>
        <end position="277"/>
    </location>
</feature>
<dbReference type="PROSITE" id="PS00035">
    <property type="entry name" value="POU_1"/>
    <property type="match status" value="1"/>
</dbReference>
<evidence type="ECO:0000259" key="4">
    <source>
        <dbReference type="PROSITE" id="PS51179"/>
    </source>
</evidence>
<accession>A0A1B6E3X3</accession>
<dbReference type="InterPro" id="IPR050255">
    <property type="entry name" value="POU_domain_TF"/>
</dbReference>
<evidence type="ECO:0000256" key="3">
    <source>
        <dbReference type="ARBA" id="ARBA00023242"/>
    </source>
</evidence>
<name>A0A1B6E3X3_9HEMI</name>
<keyword evidence="2" id="KW-0371">Homeobox</keyword>
<dbReference type="GO" id="GO:0000978">
    <property type="term" value="F:RNA polymerase II cis-regulatory region sequence-specific DNA binding"/>
    <property type="evidence" value="ECO:0007669"/>
    <property type="project" value="TreeGrafter"/>
</dbReference>
<proteinExistence type="predicted"/>
<dbReference type="EMBL" id="GEDC01004684">
    <property type="protein sequence ID" value="JAS32614.1"/>
    <property type="molecule type" value="Transcribed_RNA"/>
</dbReference>
<protein>
    <recommendedName>
        <fullName evidence="4">POU-specific domain-containing protein</fullName>
    </recommendedName>
</protein>
<keyword evidence="1" id="KW-0238">DNA-binding</keyword>
<feature type="non-terminal residue" evidence="5">
    <location>
        <position position="277"/>
    </location>
</feature>
<dbReference type="GO" id="GO:0000981">
    <property type="term" value="F:DNA-binding transcription factor activity, RNA polymerase II-specific"/>
    <property type="evidence" value="ECO:0007669"/>
    <property type="project" value="TreeGrafter"/>
</dbReference>
<evidence type="ECO:0000313" key="5">
    <source>
        <dbReference type="EMBL" id="JAS32614.1"/>
    </source>
</evidence>
<dbReference type="InterPro" id="IPR010982">
    <property type="entry name" value="Lambda_DNA-bd_dom_sf"/>
</dbReference>